<evidence type="ECO:0000256" key="3">
    <source>
        <dbReference type="ARBA" id="ARBA00004729"/>
    </source>
</evidence>
<accession>A0ABP8H021</accession>
<comment type="caution">
    <text evidence="12">The sequence shown here is derived from an EMBL/GenBank/DDBJ whole genome shotgun (WGS) entry which is preliminary data.</text>
</comment>
<dbReference type="PANTHER" id="PTHR43345:SF5">
    <property type="entry name" value="3-ISOPROPYLMALATE DEHYDRATASE SMALL SUBUNIT"/>
    <property type="match status" value="1"/>
</dbReference>
<name>A0ABP8H021_9BURK</name>
<evidence type="ECO:0000313" key="12">
    <source>
        <dbReference type="EMBL" id="GAA4332433.1"/>
    </source>
</evidence>
<evidence type="ECO:0000256" key="4">
    <source>
        <dbReference type="ARBA" id="ARBA00009845"/>
    </source>
</evidence>
<comment type="pathway">
    <text evidence="3 10">Amino-acid biosynthesis; L-leucine biosynthesis; L-leucine from 3-methyl-2-oxobutanoate: step 2/4.</text>
</comment>
<comment type="similarity">
    <text evidence="4 10">Belongs to the LeuD family. LeuD type 1 subfamily.</text>
</comment>
<dbReference type="Gene3D" id="3.20.19.10">
    <property type="entry name" value="Aconitase, domain 4"/>
    <property type="match status" value="1"/>
</dbReference>
<reference evidence="13" key="1">
    <citation type="journal article" date="2019" name="Int. J. Syst. Evol. Microbiol.">
        <title>The Global Catalogue of Microorganisms (GCM) 10K type strain sequencing project: providing services to taxonomists for standard genome sequencing and annotation.</title>
        <authorList>
            <consortium name="The Broad Institute Genomics Platform"/>
            <consortium name="The Broad Institute Genome Sequencing Center for Infectious Disease"/>
            <person name="Wu L."/>
            <person name="Ma J."/>
        </authorList>
    </citation>
    <scope>NUCLEOTIDE SEQUENCE [LARGE SCALE GENOMIC DNA]</scope>
    <source>
        <strain evidence="13">JCM 17666</strain>
    </source>
</reference>
<keyword evidence="13" id="KW-1185">Reference proteome</keyword>
<dbReference type="InterPro" id="IPR050075">
    <property type="entry name" value="LeuD"/>
</dbReference>
<evidence type="ECO:0000256" key="5">
    <source>
        <dbReference type="ARBA" id="ARBA00011271"/>
    </source>
</evidence>
<dbReference type="HAMAP" id="MF_01031">
    <property type="entry name" value="LeuD_type1"/>
    <property type="match status" value="1"/>
</dbReference>
<dbReference type="InterPro" id="IPR004431">
    <property type="entry name" value="3-IsopropMal_deHydase_ssu"/>
</dbReference>
<proteinExistence type="inferred from homology"/>
<dbReference type="PANTHER" id="PTHR43345">
    <property type="entry name" value="3-ISOPROPYLMALATE DEHYDRATASE SMALL SUBUNIT 2-RELATED-RELATED"/>
    <property type="match status" value="1"/>
</dbReference>
<evidence type="ECO:0000256" key="6">
    <source>
        <dbReference type="ARBA" id="ARBA00022430"/>
    </source>
</evidence>
<dbReference type="Pfam" id="PF00694">
    <property type="entry name" value="Aconitase_C"/>
    <property type="match status" value="1"/>
</dbReference>
<dbReference type="Proteomes" id="UP001501671">
    <property type="component" value="Unassembled WGS sequence"/>
</dbReference>
<keyword evidence="9 10" id="KW-0100">Branched-chain amino acid biosynthesis</keyword>
<dbReference type="NCBIfam" id="NF002458">
    <property type="entry name" value="PRK01641.1"/>
    <property type="match status" value="1"/>
</dbReference>
<evidence type="ECO:0000256" key="10">
    <source>
        <dbReference type="HAMAP-Rule" id="MF_01031"/>
    </source>
</evidence>
<keyword evidence="6 10" id="KW-0432">Leucine biosynthesis</keyword>
<gene>
    <name evidence="12" type="primary">leuD_8</name>
    <name evidence="10" type="synonym">leuD</name>
    <name evidence="12" type="ORF">GCM10023144_22420</name>
</gene>
<keyword evidence="8 10" id="KW-0456">Lyase</keyword>
<comment type="catalytic activity">
    <reaction evidence="1 10">
        <text>(2R,3S)-3-isopropylmalate = (2S)-2-isopropylmalate</text>
        <dbReference type="Rhea" id="RHEA:32287"/>
        <dbReference type="ChEBI" id="CHEBI:1178"/>
        <dbReference type="ChEBI" id="CHEBI:35121"/>
        <dbReference type="EC" id="4.2.1.33"/>
    </reaction>
</comment>
<evidence type="ECO:0000256" key="9">
    <source>
        <dbReference type="ARBA" id="ARBA00023304"/>
    </source>
</evidence>
<evidence type="ECO:0000256" key="7">
    <source>
        <dbReference type="ARBA" id="ARBA00022605"/>
    </source>
</evidence>
<evidence type="ECO:0000259" key="11">
    <source>
        <dbReference type="Pfam" id="PF00694"/>
    </source>
</evidence>
<protein>
    <recommendedName>
        <fullName evidence="10">3-isopropylmalate dehydratase small subunit</fullName>
        <ecNumber evidence="10">4.2.1.33</ecNumber>
    </recommendedName>
    <alternativeName>
        <fullName evidence="10">Alpha-IPM isomerase</fullName>
        <shortName evidence="10">IPMI</shortName>
    </alternativeName>
    <alternativeName>
        <fullName evidence="10">Isopropylmalate isomerase</fullName>
    </alternativeName>
</protein>
<dbReference type="InterPro" id="IPR033940">
    <property type="entry name" value="IPMI_Swivel"/>
</dbReference>
<comment type="function">
    <text evidence="2 10">Catalyzes the isomerization between 2-isopropylmalate and 3-isopropylmalate, via the formation of 2-isopropylmaleate.</text>
</comment>
<evidence type="ECO:0000256" key="2">
    <source>
        <dbReference type="ARBA" id="ARBA00002695"/>
    </source>
</evidence>
<keyword evidence="7 10" id="KW-0028">Amino-acid biosynthesis</keyword>
<evidence type="ECO:0000256" key="8">
    <source>
        <dbReference type="ARBA" id="ARBA00023239"/>
    </source>
</evidence>
<dbReference type="EC" id="4.2.1.33" evidence="10"/>
<organism evidence="12 13">
    <name type="scientific">Pigmentiphaga soli</name>
    <dbReference type="NCBI Taxonomy" id="1007095"/>
    <lineage>
        <taxon>Bacteria</taxon>
        <taxon>Pseudomonadati</taxon>
        <taxon>Pseudomonadota</taxon>
        <taxon>Betaproteobacteria</taxon>
        <taxon>Burkholderiales</taxon>
        <taxon>Alcaligenaceae</taxon>
        <taxon>Pigmentiphaga</taxon>
    </lineage>
</organism>
<evidence type="ECO:0000256" key="1">
    <source>
        <dbReference type="ARBA" id="ARBA00000491"/>
    </source>
</evidence>
<dbReference type="CDD" id="cd01577">
    <property type="entry name" value="IPMI_Swivel"/>
    <property type="match status" value="1"/>
</dbReference>
<dbReference type="InterPro" id="IPR015928">
    <property type="entry name" value="Aconitase/3IPM_dehydase_swvl"/>
</dbReference>
<feature type="domain" description="Aconitase A/isopropylmalate dehydratase small subunit swivel" evidence="11">
    <location>
        <begin position="1"/>
        <end position="124"/>
    </location>
</feature>
<comment type="subunit">
    <text evidence="5 10">Heterodimer of LeuC and LeuD.</text>
</comment>
<dbReference type="EMBL" id="BAABFO010000009">
    <property type="protein sequence ID" value="GAA4332433.1"/>
    <property type="molecule type" value="Genomic_DNA"/>
</dbReference>
<dbReference type="NCBIfam" id="TIGR00171">
    <property type="entry name" value="leuD"/>
    <property type="match status" value="1"/>
</dbReference>
<evidence type="ECO:0000313" key="13">
    <source>
        <dbReference type="Proteomes" id="UP001501671"/>
    </source>
</evidence>
<dbReference type="SUPFAM" id="SSF52016">
    <property type="entry name" value="LeuD/IlvD-like"/>
    <property type="match status" value="1"/>
</dbReference>
<dbReference type="InterPro" id="IPR000573">
    <property type="entry name" value="AconitaseA/IPMdHydase_ssu_swvl"/>
</dbReference>
<dbReference type="RefSeq" id="WP_345249365.1">
    <property type="nucleotide sequence ID" value="NZ_BAABFO010000009.1"/>
</dbReference>
<sequence length="203" mass="22317">MQPFTTLTAVAAPLDMANIDTDKIIPARFLRKHRGDPGYADLAFHDIRFDADGAERPEFVLNQAPYRAAQVLVAGANFGCGSSREAAVYVLADRGIRSVIAPSFGDIHYANELQNGMLPVILPEDDCQALRRELHERPGAAVAIDLPAQTVTAPSGRSWRFEIDPAYKERLLKGLDDIGLVMQHIGAIEAFEARRHADMPWLA</sequence>